<evidence type="ECO:0000256" key="1">
    <source>
        <dbReference type="ARBA" id="ARBA00004273"/>
    </source>
</evidence>
<evidence type="ECO:0000256" key="2">
    <source>
        <dbReference type="ARBA" id="ARBA00009575"/>
    </source>
</evidence>
<proteinExistence type="inferred from homology"/>
<dbReference type="Proteomes" id="UP000230750">
    <property type="component" value="Unassembled WGS sequence"/>
</dbReference>
<keyword evidence="7" id="KW-0496">Mitochondrion</keyword>
<evidence type="ECO:0000256" key="8">
    <source>
        <dbReference type="ARBA" id="ARBA00023136"/>
    </source>
</evidence>
<dbReference type="InterPro" id="IPR022533">
    <property type="entry name" value="Cox20"/>
</dbReference>
<dbReference type="PANTHER" id="PTHR31586">
    <property type="entry name" value="CYTOCHROME C OXIDASE PROTEIN 20"/>
    <property type="match status" value="1"/>
</dbReference>
<dbReference type="GO" id="GO:0033617">
    <property type="term" value="P:mitochondrial respiratory chain complex IV assembly"/>
    <property type="evidence" value="ECO:0007669"/>
    <property type="project" value="InterPro"/>
</dbReference>
<dbReference type="GO" id="GO:0005743">
    <property type="term" value="C:mitochondrial inner membrane"/>
    <property type="evidence" value="ECO:0007669"/>
    <property type="project" value="UniProtKB-SubCell"/>
</dbReference>
<feature type="transmembrane region" description="Helical" evidence="9">
    <location>
        <begin position="14"/>
        <end position="36"/>
    </location>
</feature>
<name>A0A2G8LMR4_STIJA</name>
<evidence type="ECO:0000256" key="5">
    <source>
        <dbReference type="ARBA" id="ARBA00022792"/>
    </source>
</evidence>
<sequence>MFKDFFNRPCMRTAFLYGIGGGLGTGMAVFLFTSRVKRSADVGVSVFTAITLFSFVKCRYDRSKMKQKQKRYLELQGIETKDV</sequence>
<evidence type="ECO:0000256" key="7">
    <source>
        <dbReference type="ARBA" id="ARBA00023128"/>
    </source>
</evidence>
<evidence type="ECO:0000313" key="10">
    <source>
        <dbReference type="EMBL" id="PIK61470.1"/>
    </source>
</evidence>
<evidence type="ECO:0000256" key="4">
    <source>
        <dbReference type="ARBA" id="ARBA00022692"/>
    </source>
</evidence>
<dbReference type="PRINTS" id="PR02049">
    <property type="entry name" value="PROTEINF36A"/>
</dbReference>
<reference evidence="10 11" key="1">
    <citation type="journal article" date="2017" name="PLoS Biol.">
        <title>The sea cucumber genome provides insights into morphological evolution and visceral regeneration.</title>
        <authorList>
            <person name="Zhang X."/>
            <person name="Sun L."/>
            <person name="Yuan J."/>
            <person name="Sun Y."/>
            <person name="Gao Y."/>
            <person name="Zhang L."/>
            <person name="Li S."/>
            <person name="Dai H."/>
            <person name="Hamel J.F."/>
            <person name="Liu C."/>
            <person name="Yu Y."/>
            <person name="Liu S."/>
            <person name="Lin W."/>
            <person name="Guo K."/>
            <person name="Jin S."/>
            <person name="Xu P."/>
            <person name="Storey K.B."/>
            <person name="Huan P."/>
            <person name="Zhang T."/>
            <person name="Zhou Y."/>
            <person name="Zhang J."/>
            <person name="Lin C."/>
            <person name="Li X."/>
            <person name="Xing L."/>
            <person name="Huo D."/>
            <person name="Sun M."/>
            <person name="Wang L."/>
            <person name="Mercier A."/>
            <person name="Li F."/>
            <person name="Yang H."/>
            <person name="Xiang J."/>
        </authorList>
    </citation>
    <scope>NUCLEOTIDE SEQUENCE [LARGE SCALE GENOMIC DNA]</scope>
    <source>
        <strain evidence="10">Shaxun</strain>
        <tissue evidence="10">Muscle</tissue>
    </source>
</reference>
<gene>
    <name evidence="10" type="ORF">BSL78_01595</name>
</gene>
<evidence type="ECO:0000313" key="11">
    <source>
        <dbReference type="Proteomes" id="UP000230750"/>
    </source>
</evidence>
<keyword evidence="5" id="KW-0999">Mitochondrion inner membrane</keyword>
<dbReference type="OrthoDB" id="14603at2759"/>
<organism evidence="10 11">
    <name type="scientific">Stichopus japonicus</name>
    <name type="common">Sea cucumber</name>
    <dbReference type="NCBI Taxonomy" id="307972"/>
    <lineage>
        <taxon>Eukaryota</taxon>
        <taxon>Metazoa</taxon>
        <taxon>Echinodermata</taxon>
        <taxon>Eleutherozoa</taxon>
        <taxon>Echinozoa</taxon>
        <taxon>Holothuroidea</taxon>
        <taxon>Aspidochirotacea</taxon>
        <taxon>Aspidochirotida</taxon>
        <taxon>Stichopodidae</taxon>
        <taxon>Apostichopus</taxon>
    </lineage>
</organism>
<dbReference type="EMBL" id="MRZV01000031">
    <property type="protein sequence ID" value="PIK61470.1"/>
    <property type="molecule type" value="Genomic_DNA"/>
</dbReference>
<comment type="similarity">
    <text evidence="2">Belongs to the COX20 family.</text>
</comment>
<protein>
    <recommendedName>
        <fullName evidence="3">Cytochrome c oxidase assembly protein COX20, mitochondrial</fullName>
    </recommendedName>
</protein>
<dbReference type="AlphaFoldDB" id="A0A2G8LMR4"/>
<dbReference type="PANTHER" id="PTHR31586:SF1">
    <property type="entry name" value="CYTOCHROME C OXIDASE ASSEMBLY PROTEIN COX20, MITOCHONDRIAL"/>
    <property type="match status" value="1"/>
</dbReference>
<keyword evidence="11" id="KW-1185">Reference proteome</keyword>
<keyword evidence="8 9" id="KW-0472">Membrane</keyword>
<evidence type="ECO:0000256" key="6">
    <source>
        <dbReference type="ARBA" id="ARBA00022989"/>
    </source>
</evidence>
<keyword evidence="6 9" id="KW-1133">Transmembrane helix</keyword>
<evidence type="ECO:0000256" key="9">
    <source>
        <dbReference type="SAM" id="Phobius"/>
    </source>
</evidence>
<comment type="caution">
    <text evidence="10">The sequence shown here is derived from an EMBL/GenBank/DDBJ whole genome shotgun (WGS) entry which is preliminary data.</text>
</comment>
<feature type="transmembrane region" description="Helical" evidence="9">
    <location>
        <begin position="42"/>
        <end position="60"/>
    </location>
</feature>
<keyword evidence="4 9" id="KW-0812">Transmembrane</keyword>
<accession>A0A2G8LMR4</accession>
<evidence type="ECO:0000256" key="3">
    <source>
        <dbReference type="ARBA" id="ARBA00017689"/>
    </source>
</evidence>
<dbReference type="Pfam" id="PF12597">
    <property type="entry name" value="Cox20"/>
    <property type="match status" value="1"/>
</dbReference>
<comment type="subcellular location">
    <subcellularLocation>
        <location evidence="1">Mitochondrion inner membrane</location>
    </subcellularLocation>
</comment>